<organism evidence="12 13">
    <name type="scientific">Acropora cervicornis</name>
    <name type="common">Staghorn coral</name>
    <dbReference type="NCBI Taxonomy" id="6130"/>
    <lineage>
        <taxon>Eukaryota</taxon>
        <taxon>Metazoa</taxon>
        <taxon>Cnidaria</taxon>
        <taxon>Anthozoa</taxon>
        <taxon>Hexacorallia</taxon>
        <taxon>Scleractinia</taxon>
        <taxon>Astrocoeniina</taxon>
        <taxon>Acroporidae</taxon>
        <taxon>Acropora</taxon>
    </lineage>
</organism>
<comment type="subcellular location">
    <subcellularLocation>
        <location evidence="2">Cytoplasmic vesicle</location>
        <location evidence="2">Secretory vesicle</location>
        <location evidence="2">Synaptic vesicle membrane</location>
        <topology evidence="2">Multi-pass membrane protein</topology>
    </subcellularLocation>
    <subcellularLocation>
        <location evidence="1">Early endosome membrane</location>
    </subcellularLocation>
</comment>
<gene>
    <name evidence="12" type="ORF">P5673_015560</name>
</gene>
<keyword evidence="10" id="KW-0968">Cytoplasmic vesicle</keyword>
<evidence type="ECO:0000256" key="3">
    <source>
        <dbReference type="ARBA" id="ARBA00008731"/>
    </source>
</evidence>
<keyword evidence="4 11" id="KW-0812">Transmembrane</keyword>
<feature type="transmembrane region" description="Helical" evidence="11">
    <location>
        <begin position="220"/>
        <end position="239"/>
    </location>
</feature>
<evidence type="ECO:0000313" key="13">
    <source>
        <dbReference type="Proteomes" id="UP001249851"/>
    </source>
</evidence>
<dbReference type="AlphaFoldDB" id="A0AAD9QIK5"/>
<dbReference type="GO" id="GO:0031901">
    <property type="term" value="C:early endosome membrane"/>
    <property type="evidence" value="ECO:0007669"/>
    <property type="project" value="UniProtKB-SubCell"/>
</dbReference>
<evidence type="ECO:0000256" key="4">
    <source>
        <dbReference type="ARBA" id="ARBA00022692"/>
    </source>
</evidence>
<feature type="transmembrane region" description="Helical" evidence="11">
    <location>
        <begin position="144"/>
        <end position="163"/>
    </location>
</feature>
<protein>
    <submittedName>
        <fullName evidence="12">Transmembrane protein 163</fullName>
    </submittedName>
</protein>
<sequence length="333" mass="36123">MSAAYRWSLKLHRRQPSDKLRESLGQGPAKSSTASTFSVWKCVLSTAMVEENSHDLELQKLLSTSKEGTCANAARLKEGQGSYKDTTDTTIWKPGFKPHFLAGGENYTLWTKAAIFISGLSIILTTGFGVTFLVASQISGSSAAFGFAFVAVLDSLSSGIVFWRFFGADTMEPNTVSLRERRACIAISVCFILSAIAITSRAVYALVADNKLGREELMKMLSLASLIFLIFLAGFKGLIASKVESRAMKTDAINSLAEAVMTLGMIASDEFCKRDQNICFLDSAVAITIAVALLAYGIIILLQVALHHDESGAIRHLDAGRSDQNTERTDHVE</sequence>
<name>A0AAD9QIK5_ACRCE</name>
<dbReference type="EMBL" id="JARQWQ010000032">
    <property type="protein sequence ID" value="KAK2561576.1"/>
    <property type="molecule type" value="Genomic_DNA"/>
</dbReference>
<comment type="caution">
    <text evidence="12">The sequence shown here is derived from an EMBL/GenBank/DDBJ whole genome shotgun (WGS) entry which is preliminary data.</text>
</comment>
<keyword evidence="8" id="KW-0770">Synapse</keyword>
<dbReference type="Proteomes" id="UP001249851">
    <property type="component" value="Unassembled WGS sequence"/>
</dbReference>
<dbReference type="PANTHER" id="PTHR31937">
    <property type="entry name" value="TRANSMEMBRANE PROTEIN 163"/>
    <property type="match status" value="1"/>
</dbReference>
<feature type="transmembrane region" description="Helical" evidence="11">
    <location>
        <begin position="184"/>
        <end position="208"/>
    </location>
</feature>
<evidence type="ECO:0000256" key="6">
    <source>
        <dbReference type="ARBA" id="ARBA00022833"/>
    </source>
</evidence>
<evidence type="ECO:0000313" key="12">
    <source>
        <dbReference type="EMBL" id="KAK2561576.1"/>
    </source>
</evidence>
<dbReference type="SUPFAM" id="SSF161111">
    <property type="entry name" value="Cation efflux protein transmembrane domain-like"/>
    <property type="match status" value="1"/>
</dbReference>
<dbReference type="Gene3D" id="1.20.1510.10">
    <property type="entry name" value="Cation efflux protein transmembrane domain"/>
    <property type="match status" value="1"/>
</dbReference>
<evidence type="ECO:0000256" key="11">
    <source>
        <dbReference type="SAM" id="Phobius"/>
    </source>
</evidence>
<dbReference type="InterPro" id="IPR026765">
    <property type="entry name" value="Tmem163"/>
</dbReference>
<dbReference type="InterPro" id="IPR027469">
    <property type="entry name" value="Cation_efflux_TMD_sf"/>
</dbReference>
<evidence type="ECO:0000256" key="9">
    <source>
        <dbReference type="ARBA" id="ARBA00023136"/>
    </source>
</evidence>
<evidence type="ECO:0000256" key="5">
    <source>
        <dbReference type="ARBA" id="ARBA00022753"/>
    </source>
</evidence>
<keyword evidence="13" id="KW-1185">Reference proteome</keyword>
<dbReference type="GO" id="GO:0030672">
    <property type="term" value="C:synaptic vesicle membrane"/>
    <property type="evidence" value="ECO:0007669"/>
    <property type="project" value="UniProtKB-SubCell"/>
</dbReference>
<evidence type="ECO:0000256" key="7">
    <source>
        <dbReference type="ARBA" id="ARBA00022989"/>
    </source>
</evidence>
<reference evidence="12" key="1">
    <citation type="journal article" date="2023" name="G3 (Bethesda)">
        <title>Whole genome assembly and annotation of the endangered Caribbean coral Acropora cervicornis.</title>
        <authorList>
            <person name="Selwyn J.D."/>
            <person name="Vollmer S.V."/>
        </authorList>
    </citation>
    <scope>NUCLEOTIDE SEQUENCE</scope>
    <source>
        <strain evidence="12">K2</strain>
    </source>
</reference>
<evidence type="ECO:0000256" key="2">
    <source>
        <dbReference type="ARBA" id="ARBA00004644"/>
    </source>
</evidence>
<reference evidence="12" key="2">
    <citation type="journal article" date="2023" name="Science">
        <title>Genomic signatures of disease resistance in endangered staghorn corals.</title>
        <authorList>
            <person name="Vollmer S.V."/>
            <person name="Selwyn J.D."/>
            <person name="Despard B.A."/>
            <person name="Roesel C.L."/>
        </authorList>
    </citation>
    <scope>NUCLEOTIDE SEQUENCE</scope>
    <source>
        <strain evidence="12">K2</strain>
    </source>
</reference>
<keyword evidence="9 11" id="KW-0472">Membrane</keyword>
<dbReference type="PANTHER" id="PTHR31937:SF2">
    <property type="entry name" value="TRANSMEMBRANE PROTEIN 163"/>
    <property type="match status" value="1"/>
</dbReference>
<feature type="transmembrane region" description="Helical" evidence="11">
    <location>
        <begin position="113"/>
        <end position="138"/>
    </location>
</feature>
<proteinExistence type="inferred from homology"/>
<evidence type="ECO:0000256" key="10">
    <source>
        <dbReference type="ARBA" id="ARBA00023329"/>
    </source>
</evidence>
<keyword evidence="7 11" id="KW-1133">Transmembrane helix</keyword>
<evidence type="ECO:0000256" key="1">
    <source>
        <dbReference type="ARBA" id="ARBA00004146"/>
    </source>
</evidence>
<accession>A0AAD9QIK5</accession>
<keyword evidence="6" id="KW-0862">Zinc</keyword>
<comment type="similarity">
    <text evidence="3">Belongs to the TMEM163 family.</text>
</comment>
<keyword evidence="5" id="KW-0967">Endosome</keyword>
<evidence type="ECO:0000256" key="8">
    <source>
        <dbReference type="ARBA" id="ARBA00023018"/>
    </source>
</evidence>
<feature type="transmembrane region" description="Helical" evidence="11">
    <location>
        <begin position="283"/>
        <end position="306"/>
    </location>
</feature>